<dbReference type="Proteomes" id="UP000268857">
    <property type="component" value="Unassembled WGS sequence"/>
</dbReference>
<evidence type="ECO:0000313" key="2">
    <source>
        <dbReference type="Proteomes" id="UP000268857"/>
    </source>
</evidence>
<gene>
    <name evidence="1" type="ORF">PCC6912_50350</name>
</gene>
<dbReference type="RefSeq" id="WP_321164245.1">
    <property type="nucleotide sequence ID" value="NZ_AJLN01000061.1"/>
</dbReference>
<evidence type="ECO:0008006" key="3">
    <source>
        <dbReference type="Google" id="ProtNLM"/>
    </source>
</evidence>
<organism evidence="1 2">
    <name type="scientific">Chlorogloeopsis fritschii PCC 6912</name>
    <dbReference type="NCBI Taxonomy" id="211165"/>
    <lineage>
        <taxon>Bacteria</taxon>
        <taxon>Bacillati</taxon>
        <taxon>Cyanobacteriota</taxon>
        <taxon>Cyanophyceae</taxon>
        <taxon>Nostocales</taxon>
        <taxon>Chlorogloeopsidaceae</taxon>
        <taxon>Chlorogloeopsis</taxon>
    </lineage>
</organism>
<proteinExistence type="predicted"/>
<dbReference type="AlphaFoldDB" id="A0A3S0ZXW6"/>
<comment type="caution">
    <text evidence="1">The sequence shown here is derived from an EMBL/GenBank/DDBJ whole genome shotgun (WGS) entry which is preliminary data.</text>
</comment>
<reference evidence="1 2" key="1">
    <citation type="journal article" date="2019" name="Genome Biol. Evol.">
        <title>Day and night: Metabolic profiles and evolutionary relationships of six axenic non-marine cyanobacteria.</title>
        <authorList>
            <person name="Will S.E."/>
            <person name="Henke P."/>
            <person name="Boedeker C."/>
            <person name="Huang S."/>
            <person name="Brinkmann H."/>
            <person name="Rohde M."/>
            <person name="Jarek M."/>
            <person name="Friedl T."/>
            <person name="Seufert S."/>
            <person name="Schumacher M."/>
            <person name="Overmann J."/>
            <person name="Neumann-Schaal M."/>
            <person name="Petersen J."/>
        </authorList>
    </citation>
    <scope>NUCLEOTIDE SEQUENCE [LARGE SCALE GENOMIC DNA]</scope>
    <source>
        <strain evidence="1 2">PCC 6912</strain>
    </source>
</reference>
<dbReference type="EMBL" id="RSCJ01000027">
    <property type="protein sequence ID" value="RUR74857.1"/>
    <property type="molecule type" value="Genomic_DNA"/>
</dbReference>
<keyword evidence="2" id="KW-1185">Reference proteome</keyword>
<protein>
    <recommendedName>
        <fullName evidence="3">Transcriptional regulator</fullName>
    </recommendedName>
</protein>
<dbReference type="STRING" id="211165.GCA_000317285_01866"/>
<evidence type="ECO:0000313" key="1">
    <source>
        <dbReference type="EMBL" id="RUR74857.1"/>
    </source>
</evidence>
<name>A0A3S0ZXW6_CHLFR</name>
<sequence length="78" mass="9088">MALTFDREIYGKLLAEFQPKVITSEEEYDFALEAVEKLMGCKNRSPEQTAILQLLVSLIEEYESKNYSMRESSPHEIR</sequence>
<accession>A0A3S0ZXW6</accession>